<evidence type="ECO:0000313" key="2">
    <source>
        <dbReference type="EMBL" id="VBB42794.1"/>
    </source>
</evidence>
<dbReference type="EMBL" id="UPXX01000015">
    <property type="protein sequence ID" value="VBB42794.1"/>
    <property type="molecule type" value="Genomic_DNA"/>
</dbReference>
<proteinExistence type="predicted"/>
<dbReference type="AlphaFoldDB" id="A0A653A461"/>
<protein>
    <submittedName>
        <fullName evidence="2">Uncharacterized protein</fullName>
    </submittedName>
</protein>
<feature type="region of interest" description="Disordered" evidence="1">
    <location>
        <begin position="1"/>
        <end position="25"/>
    </location>
</feature>
<evidence type="ECO:0000256" key="1">
    <source>
        <dbReference type="SAM" id="MobiDB-lite"/>
    </source>
</evidence>
<sequence>MERVRGCNGVRGALPADPPNKSLSTIPVFRFHEQGAGHRLRSG</sequence>
<reference evidence="2" key="1">
    <citation type="submission" date="2018-07" db="EMBL/GenBank/DDBJ databases">
        <authorList>
            <consortium name="Genoscope - CEA"/>
            <person name="William W."/>
        </authorList>
    </citation>
    <scope>NUCLEOTIDE SEQUENCE</scope>
    <source>
        <strain evidence="2">IK1</strain>
    </source>
</reference>
<accession>A0A653A461</accession>
<gene>
    <name evidence="2" type="ORF">TRIP_B220041</name>
</gene>
<name>A0A653A461_UNCDX</name>
<organism evidence="2">
    <name type="scientific">Uncultured Desulfatiglans sp</name>
    <dbReference type="NCBI Taxonomy" id="1748965"/>
    <lineage>
        <taxon>Bacteria</taxon>
        <taxon>Pseudomonadati</taxon>
        <taxon>Thermodesulfobacteriota</taxon>
        <taxon>Desulfobacteria</taxon>
        <taxon>Desulfatiglandales</taxon>
        <taxon>Desulfatiglandaceae</taxon>
        <taxon>Desulfatiglans</taxon>
        <taxon>environmental samples</taxon>
    </lineage>
</organism>